<dbReference type="InterPro" id="IPR011322">
    <property type="entry name" value="N-reg_PII-like_a/b"/>
</dbReference>
<evidence type="ECO:0000313" key="2">
    <source>
        <dbReference type="Proteomes" id="UP000283817"/>
    </source>
</evidence>
<sequence length="124" mass="13860">MLKIEFITRAFKIDDIRAALAHVDLVEFLAFDTIHTRPETGVTDVIRGINCENEFIRCVRVKVFVEPQLRDKAIDAIRRAAVHERMIADTISLFAIVDVVEIQTTRAPGTGCGTAARPVGISRR</sequence>
<dbReference type="RefSeq" id="WP_128412681.1">
    <property type="nucleotide sequence ID" value="NZ_SBHX01000116.1"/>
</dbReference>
<gene>
    <name evidence="1" type="ORF">EHI47_36615</name>
</gene>
<reference evidence="1 2" key="1">
    <citation type="submission" date="2019-01" db="EMBL/GenBank/DDBJ databases">
        <title>RHIZO-ID as a novel technology for direct rhizobia identification.</title>
        <authorList>
            <person name="De Meyer S.E."/>
        </authorList>
    </citation>
    <scope>NUCLEOTIDE SEQUENCE [LARGE SCALE GENOMIC DNA]</scope>
    <source>
        <strain evidence="1 2">WSM448</strain>
    </source>
</reference>
<accession>A0A444HIN8</accession>
<comment type="caution">
    <text evidence="1">The sequence shown here is derived from an EMBL/GenBank/DDBJ whole genome shotgun (WGS) entry which is preliminary data.</text>
</comment>
<dbReference type="EMBL" id="SBHX01000116">
    <property type="protein sequence ID" value="RWX21306.1"/>
    <property type="molecule type" value="Genomic_DNA"/>
</dbReference>
<name>A0A444HIN8_RHILE</name>
<protein>
    <submittedName>
        <fullName evidence="1">Uncharacterized protein</fullName>
    </submittedName>
</protein>
<dbReference type="InterPro" id="IPR015867">
    <property type="entry name" value="N-reg_PII/ATP_PRibTrfase_C"/>
</dbReference>
<dbReference type="Proteomes" id="UP000283817">
    <property type="component" value="Unassembled WGS sequence"/>
</dbReference>
<evidence type="ECO:0000313" key="1">
    <source>
        <dbReference type="EMBL" id="RWX21306.1"/>
    </source>
</evidence>
<proteinExistence type="predicted"/>
<dbReference type="Gene3D" id="3.30.70.120">
    <property type="match status" value="1"/>
</dbReference>
<dbReference type="SUPFAM" id="SSF54913">
    <property type="entry name" value="GlnB-like"/>
    <property type="match status" value="1"/>
</dbReference>
<organism evidence="1 2">
    <name type="scientific">Rhizobium leguminosarum</name>
    <dbReference type="NCBI Taxonomy" id="384"/>
    <lineage>
        <taxon>Bacteria</taxon>
        <taxon>Pseudomonadati</taxon>
        <taxon>Pseudomonadota</taxon>
        <taxon>Alphaproteobacteria</taxon>
        <taxon>Hyphomicrobiales</taxon>
        <taxon>Rhizobiaceae</taxon>
        <taxon>Rhizobium/Agrobacterium group</taxon>
        <taxon>Rhizobium</taxon>
    </lineage>
</organism>
<dbReference type="AlphaFoldDB" id="A0A444HIN8"/>